<dbReference type="EMBL" id="CP127294">
    <property type="protein sequence ID" value="WIX80569.1"/>
    <property type="molecule type" value="Genomic_DNA"/>
</dbReference>
<keyword evidence="1" id="KW-0812">Transmembrane</keyword>
<feature type="transmembrane region" description="Helical" evidence="1">
    <location>
        <begin position="214"/>
        <end position="232"/>
    </location>
</feature>
<feature type="transmembrane region" description="Helical" evidence="1">
    <location>
        <begin position="189"/>
        <end position="208"/>
    </location>
</feature>
<evidence type="ECO:0000256" key="1">
    <source>
        <dbReference type="SAM" id="Phobius"/>
    </source>
</evidence>
<dbReference type="Proteomes" id="UP001236014">
    <property type="component" value="Chromosome"/>
</dbReference>
<gene>
    <name evidence="2" type="ORF">QRX50_07305</name>
</gene>
<dbReference type="KEGG" id="acab:QRX50_07305"/>
<accession>A0A9Y2IJH4</accession>
<reference evidence="2 3" key="1">
    <citation type="submission" date="2023-06" db="EMBL/GenBank/DDBJ databases">
        <authorList>
            <person name="Oyuntsetseg B."/>
            <person name="Kim S.B."/>
        </authorList>
    </citation>
    <scope>NUCLEOTIDE SEQUENCE [LARGE SCALE GENOMIC DNA]</scope>
    <source>
        <strain evidence="2 3">2-15</strain>
    </source>
</reference>
<proteinExistence type="predicted"/>
<sequence>MNSWLPDPAVPAAQLPFFGSVAGTARRRFLKRLVARLAIAAGLVALIAADGRVDVADLVLLVYYVGTVLALGGRTLRYKRLFDRMFATPFETVDATEKTTAGRRFAVRLADGRWAHFKLGRYATDLLSRCRYLHVLRIGDHAVVLVPGVGWRPGRVRDLPLSTALPLAVPATQPDPRPMRTLRRRRARFTAAWYVGLGALFVWARLSLPRGDQSAWGTVAGFLVAVAALFAVRAVRRAVRRAPVIGEWTQLDVTSEPVITRTRRGFSLDGHALHPDGTTAVFRIPSTSLLTALDIAATRKLWVAGRRAGLPGHVWTGLVRFHAPGPLPDHDHA</sequence>
<keyword evidence="1" id="KW-1133">Transmembrane helix</keyword>
<protein>
    <submittedName>
        <fullName evidence="2">Uncharacterized protein</fullName>
    </submittedName>
</protein>
<evidence type="ECO:0000313" key="3">
    <source>
        <dbReference type="Proteomes" id="UP001236014"/>
    </source>
</evidence>
<feature type="transmembrane region" description="Helical" evidence="1">
    <location>
        <begin position="33"/>
        <end position="49"/>
    </location>
</feature>
<keyword evidence="1" id="KW-0472">Membrane</keyword>
<keyword evidence="3" id="KW-1185">Reference proteome</keyword>
<name>A0A9Y2IJH4_9PSEU</name>
<dbReference type="RefSeq" id="WP_285971197.1">
    <property type="nucleotide sequence ID" value="NZ_CP127294.1"/>
</dbReference>
<feature type="transmembrane region" description="Helical" evidence="1">
    <location>
        <begin position="55"/>
        <end position="76"/>
    </location>
</feature>
<dbReference type="AlphaFoldDB" id="A0A9Y2IJH4"/>
<evidence type="ECO:0000313" key="2">
    <source>
        <dbReference type="EMBL" id="WIX80569.1"/>
    </source>
</evidence>
<organism evidence="2 3">
    <name type="scientific">Amycolatopsis carbonis</name>
    <dbReference type="NCBI Taxonomy" id="715471"/>
    <lineage>
        <taxon>Bacteria</taxon>
        <taxon>Bacillati</taxon>
        <taxon>Actinomycetota</taxon>
        <taxon>Actinomycetes</taxon>
        <taxon>Pseudonocardiales</taxon>
        <taxon>Pseudonocardiaceae</taxon>
        <taxon>Amycolatopsis</taxon>
    </lineage>
</organism>